<dbReference type="InterPro" id="IPR001638">
    <property type="entry name" value="Solute-binding_3/MltF_N"/>
</dbReference>
<dbReference type="Gene3D" id="3.40.50.2300">
    <property type="match status" value="1"/>
</dbReference>
<dbReference type="InterPro" id="IPR036641">
    <property type="entry name" value="HPT_dom_sf"/>
</dbReference>
<dbReference type="InterPro" id="IPR036890">
    <property type="entry name" value="HATPase_C_sf"/>
</dbReference>
<feature type="domain" description="PAC" evidence="21">
    <location>
        <begin position="609"/>
        <end position="660"/>
    </location>
</feature>
<feature type="domain" description="Response regulatory" evidence="19">
    <location>
        <begin position="915"/>
        <end position="1034"/>
    </location>
</feature>
<dbReference type="Gene3D" id="3.40.190.10">
    <property type="entry name" value="Periplasmic binding protein-like II"/>
    <property type="match status" value="4"/>
</dbReference>
<dbReference type="Gene3D" id="3.30.565.10">
    <property type="entry name" value="Histidine kinase-like ATPase, C-terminal domain"/>
    <property type="match status" value="1"/>
</dbReference>
<dbReference type="PROSITE" id="PS50109">
    <property type="entry name" value="HIS_KIN"/>
    <property type="match status" value="1"/>
</dbReference>
<gene>
    <name evidence="23" type="ORF">OB962_19805</name>
</gene>
<evidence type="ECO:0000256" key="13">
    <source>
        <dbReference type="ARBA" id="ARBA00023012"/>
    </source>
</evidence>
<dbReference type="SUPFAM" id="SSF53850">
    <property type="entry name" value="Periplasmic binding protein-like II"/>
    <property type="match status" value="2"/>
</dbReference>
<dbReference type="SUPFAM" id="SSF55874">
    <property type="entry name" value="ATPase domain of HSP90 chaperone/DNA topoisomerase II/histidine kinase"/>
    <property type="match status" value="1"/>
</dbReference>
<dbReference type="Pfam" id="PF00989">
    <property type="entry name" value="PAS"/>
    <property type="match status" value="1"/>
</dbReference>
<dbReference type="InterPro" id="IPR013767">
    <property type="entry name" value="PAS_fold"/>
</dbReference>
<sequence>MPDYHKLNVSLTESESTWLNKKKKLILAVPIPDNPPMDITQRAKIYEGVTADIIGILSGVLKVDIVAKLYPSRDVAIEAVRTGDADFIGSSNSYEAGERLDLTKPYIMDEPAIYKRFGIGDEEIKRVAVAESYLPFSELLRYLPGVKVDLYSSRYAAVASVAYGKADAVLIDMISGNFIVNKFHQDSIQLVRPIYADTSGFSFGIRQGNEVLKKILNTSLLSISDMHVSSILKRWSGGGLSIHSDAIPLTKEQWQMVNKRDGISIAVNTRTPPLSFVDEKGNLHGVVADISQVIRAKLGIQVNILPVSTTLEQVAMVESGNADLMIMTPNVERLEKFIFTRAFALDPLVYITHEDNKGVDPEALLRLSRVAWVNGFIASIEVRRKLKARDDVFFDRIDDALACVARKRCDVIVLPLRGAKFFINSQFSDSLHIAGELFDSKPIGASFAALPSQSELVAVLDKVLAHIPPDELEGLATMWRVNARNENITWQGVIREYGVIFLVVIVIFLGGLFWGLLLRREVKQRQAAEVALGTQLKFVEELVESTPHPIYARGRDGRIILCNDSYANFLNISKSDLMGSTLSDIEDICPAIKLLNDIFLKTLDDGLPRDGDYRLTLPHGEIDIYHWLQVYRDLSGEIQGVVGGWIDISERMSLLHELAEASRAKSTFLATMSHEIRTPMNAIIGLLELTLRKGGLNDDDRGAIQVVYQSSNDLLGLIGDILDLSKIESGKLELSPSPHRISELGRAVINVFSAVARQKGLTLTLTCQGDVTVLVDPIRYKQILSNLVSNAIKFTRKGGVDLAVECDVAGSWCDVRVRVTDSGIGISKQDLKLLFQPFTQASQPTDIQKSGTGLGLMISRTLCQMMGGELYIDSEIGQGTTVSVHLKLPFVNVLPMSGNESKHVSEEPSEVQGYQVLIVDDHPTNRLLVTQQLAFLGHEVQAVDSGRAALQHLMTQSTDIIITDFNMPDIDGLEFTTRYRQQEHDERRERAIIIGLTADARQEQIQRAMEAGMDDCLFKPVSLDELRQCISIHTTGYVDTLPAEIANNINQRLGPLTAGKPEIAAPLLMEFLRAADDDLAALAKASQTGDNQAFLANLHRLKGGARIIGADGLVACCIAWEQSSRLPLCMPSALRQVQHMYQQLQEGIRYWEKMT</sequence>
<dbReference type="PRINTS" id="PR00344">
    <property type="entry name" value="BCTRLSENSOR"/>
</dbReference>
<keyword evidence="7" id="KW-0808">Transferase</keyword>
<keyword evidence="11" id="KW-0547">Nucleotide-binding</keyword>
<evidence type="ECO:0000256" key="14">
    <source>
        <dbReference type="ARBA" id="ARBA00023136"/>
    </source>
</evidence>
<feature type="modified residue" description="Phosphohistidine" evidence="15">
    <location>
        <position position="1099"/>
    </location>
</feature>
<dbReference type="CDD" id="cd13705">
    <property type="entry name" value="PBP2_BvgS_D1"/>
    <property type="match status" value="1"/>
</dbReference>
<keyword evidence="6 16" id="KW-0597">Phosphoprotein</keyword>
<dbReference type="InterPro" id="IPR001789">
    <property type="entry name" value="Sig_transdc_resp-reg_receiver"/>
</dbReference>
<evidence type="ECO:0000313" key="24">
    <source>
        <dbReference type="Proteomes" id="UP001168109"/>
    </source>
</evidence>
<evidence type="ECO:0000256" key="7">
    <source>
        <dbReference type="ARBA" id="ARBA00022679"/>
    </source>
</evidence>
<keyword evidence="10" id="KW-0418">Kinase</keyword>
<dbReference type="InterPro" id="IPR004358">
    <property type="entry name" value="Sig_transdc_His_kin-like_C"/>
</dbReference>
<evidence type="ECO:0000256" key="2">
    <source>
        <dbReference type="ARBA" id="ARBA00004429"/>
    </source>
</evidence>
<name>A0ABT7QH44_9GAMM</name>
<evidence type="ECO:0000256" key="15">
    <source>
        <dbReference type="PROSITE-ProRule" id="PRU00110"/>
    </source>
</evidence>
<evidence type="ECO:0000256" key="6">
    <source>
        <dbReference type="ARBA" id="ARBA00022553"/>
    </source>
</evidence>
<dbReference type="EMBL" id="JAOPLU010000010">
    <property type="protein sequence ID" value="MDM5133218.1"/>
    <property type="molecule type" value="Genomic_DNA"/>
</dbReference>
<evidence type="ECO:0000256" key="11">
    <source>
        <dbReference type="ARBA" id="ARBA00022840"/>
    </source>
</evidence>
<dbReference type="Pfam" id="PF01627">
    <property type="entry name" value="Hpt"/>
    <property type="match status" value="1"/>
</dbReference>
<dbReference type="InterPro" id="IPR036097">
    <property type="entry name" value="HisK_dim/P_sf"/>
</dbReference>
<dbReference type="SMART" id="SM00387">
    <property type="entry name" value="HATPase_c"/>
    <property type="match status" value="1"/>
</dbReference>
<feature type="domain" description="PAS" evidence="20">
    <location>
        <begin position="535"/>
        <end position="582"/>
    </location>
</feature>
<keyword evidence="13" id="KW-0902">Two-component regulatory system</keyword>
<evidence type="ECO:0000256" key="3">
    <source>
        <dbReference type="ARBA" id="ARBA00012438"/>
    </source>
</evidence>
<dbReference type="InterPro" id="IPR000700">
    <property type="entry name" value="PAS-assoc_C"/>
</dbReference>
<protein>
    <recommendedName>
        <fullName evidence="3">histidine kinase</fullName>
        <ecNumber evidence="3">2.7.13.3</ecNumber>
    </recommendedName>
</protein>
<dbReference type="CDD" id="cd00082">
    <property type="entry name" value="HisKA"/>
    <property type="match status" value="1"/>
</dbReference>
<feature type="transmembrane region" description="Helical" evidence="17">
    <location>
        <begin position="497"/>
        <end position="517"/>
    </location>
</feature>
<comment type="subcellular location">
    <subcellularLocation>
        <location evidence="2">Cell inner membrane</location>
        <topology evidence="2">Multi-pass membrane protein</topology>
    </subcellularLocation>
</comment>
<dbReference type="Pfam" id="PF02518">
    <property type="entry name" value="HATPase_c"/>
    <property type="match status" value="1"/>
</dbReference>
<dbReference type="PROSITE" id="PS50894">
    <property type="entry name" value="HPT"/>
    <property type="match status" value="1"/>
</dbReference>
<evidence type="ECO:0000256" key="1">
    <source>
        <dbReference type="ARBA" id="ARBA00000085"/>
    </source>
</evidence>
<dbReference type="CDD" id="cd00130">
    <property type="entry name" value="PAS"/>
    <property type="match status" value="1"/>
</dbReference>
<dbReference type="InterPro" id="IPR003661">
    <property type="entry name" value="HisK_dim/P_dom"/>
</dbReference>
<dbReference type="InterPro" id="IPR000014">
    <property type="entry name" value="PAS"/>
</dbReference>
<dbReference type="InterPro" id="IPR005467">
    <property type="entry name" value="His_kinase_dom"/>
</dbReference>
<dbReference type="Pfam" id="PF00072">
    <property type="entry name" value="Response_reg"/>
    <property type="match status" value="1"/>
</dbReference>
<evidence type="ECO:0000256" key="5">
    <source>
        <dbReference type="ARBA" id="ARBA00022519"/>
    </source>
</evidence>
<evidence type="ECO:0000259" key="19">
    <source>
        <dbReference type="PROSITE" id="PS50110"/>
    </source>
</evidence>
<evidence type="ECO:0000313" key="23">
    <source>
        <dbReference type="EMBL" id="MDM5133218.1"/>
    </source>
</evidence>
<dbReference type="EC" id="2.7.13.3" evidence="3"/>
<reference evidence="23" key="1">
    <citation type="submission" date="2024-05" db="EMBL/GenBank/DDBJ databases">
        <title>WGS of Aeromonas isolates.</title>
        <authorList>
            <person name="Lee H."/>
        </authorList>
    </citation>
    <scope>NUCLEOTIDE SEQUENCE</scope>
    <source>
        <strain evidence="23">LP308</strain>
    </source>
</reference>
<dbReference type="Gene3D" id="1.10.287.130">
    <property type="match status" value="1"/>
</dbReference>
<keyword evidence="12 17" id="KW-1133">Transmembrane helix</keyword>
<evidence type="ECO:0000259" key="18">
    <source>
        <dbReference type="PROSITE" id="PS50109"/>
    </source>
</evidence>
<dbReference type="InterPro" id="IPR003594">
    <property type="entry name" value="HATPase_dom"/>
</dbReference>
<keyword evidence="4" id="KW-1003">Cell membrane</keyword>
<accession>A0ABT7QH44</accession>
<feature type="domain" description="HPt" evidence="22">
    <location>
        <begin position="1060"/>
        <end position="1151"/>
    </location>
</feature>
<dbReference type="SMART" id="SM00091">
    <property type="entry name" value="PAS"/>
    <property type="match status" value="1"/>
</dbReference>
<dbReference type="PANTHER" id="PTHR43047:SF72">
    <property type="entry name" value="OSMOSENSING HISTIDINE PROTEIN KINASE SLN1"/>
    <property type="match status" value="1"/>
</dbReference>
<dbReference type="RefSeq" id="WP_290042647.1">
    <property type="nucleotide sequence ID" value="NZ_JAOPLU010000010.1"/>
</dbReference>
<dbReference type="InterPro" id="IPR035965">
    <property type="entry name" value="PAS-like_dom_sf"/>
</dbReference>
<keyword evidence="11" id="KW-0067">ATP-binding</keyword>
<dbReference type="Pfam" id="PF00512">
    <property type="entry name" value="HisKA"/>
    <property type="match status" value="1"/>
</dbReference>
<dbReference type="InterPro" id="IPR049870">
    <property type="entry name" value="BvgS-like_periplasmic1"/>
</dbReference>
<dbReference type="SUPFAM" id="SSF47226">
    <property type="entry name" value="Histidine-containing phosphotransfer domain, HPT domain"/>
    <property type="match status" value="1"/>
</dbReference>
<keyword evidence="14 17" id="KW-0472">Membrane</keyword>
<feature type="modified residue" description="4-aspartylphosphate" evidence="16">
    <location>
        <position position="964"/>
    </location>
</feature>
<dbReference type="CDD" id="cd17546">
    <property type="entry name" value="REC_hyHK_CKI1_RcsC-like"/>
    <property type="match status" value="1"/>
</dbReference>
<proteinExistence type="predicted"/>
<evidence type="ECO:0000256" key="4">
    <source>
        <dbReference type="ARBA" id="ARBA00022475"/>
    </source>
</evidence>
<dbReference type="SUPFAM" id="SSF55785">
    <property type="entry name" value="PYP-like sensor domain (PAS domain)"/>
    <property type="match status" value="1"/>
</dbReference>
<evidence type="ECO:0000256" key="12">
    <source>
        <dbReference type="ARBA" id="ARBA00022989"/>
    </source>
</evidence>
<dbReference type="SMART" id="SM00062">
    <property type="entry name" value="PBPb"/>
    <property type="match status" value="2"/>
</dbReference>
<evidence type="ECO:0000256" key="10">
    <source>
        <dbReference type="ARBA" id="ARBA00022777"/>
    </source>
</evidence>
<comment type="catalytic activity">
    <reaction evidence="1">
        <text>ATP + protein L-histidine = ADP + protein N-phospho-L-histidine.</text>
        <dbReference type="EC" id="2.7.13.3"/>
    </reaction>
</comment>
<dbReference type="InterPro" id="IPR011006">
    <property type="entry name" value="CheY-like_superfamily"/>
</dbReference>
<evidence type="ECO:0000259" key="20">
    <source>
        <dbReference type="PROSITE" id="PS50112"/>
    </source>
</evidence>
<dbReference type="InterPro" id="IPR008207">
    <property type="entry name" value="Sig_transdc_His_kin_Hpt_dom"/>
</dbReference>
<organism evidence="23 24">
    <name type="scientific">Aeromonas piscicola</name>
    <dbReference type="NCBI Taxonomy" id="600645"/>
    <lineage>
        <taxon>Bacteria</taxon>
        <taxon>Pseudomonadati</taxon>
        <taxon>Pseudomonadota</taxon>
        <taxon>Gammaproteobacteria</taxon>
        <taxon>Aeromonadales</taxon>
        <taxon>Aeromonadaceae</taxon>
        <taxon>Aeromonas</taxon>
    </lineage>
</organism>
<dbReference type="SUPFAM" id="SSF52172">
    <property type="entry name" value="CheY-like"/>
    <property type="match status" value="1"/>
</dbReference>
<dbReference type="Proteomes" id="UP001168109">
    <property type="component" value="Unassembled WGS sequence"/>
</dbReference>
<keyword evidence="24" id="KW-1185">Reference proteome</keyword>
<dbReference type="PROSITE" id="PS50110">
    <property type="entry name" value="RESPONSE_REGULATORY"/>
    <property type="match status" value="1"/>
</dbReference>
<evidence type="ECO:0000259" key="21">
    <source>
        <dbReference type="PROSITE" id="PS50113"/>
    </source>
</evidence>
<dbReference type="SUPFAM" id="SSF47384">
    <property type="entry name" value="Homodimeric domain of signal transducing histidine kinase"/>
    <property type="match status" value="1"/>
</dbReference>
<dbReference type="PANTHER" id="PTHR43047">
    <property type="entry name" value="TWO-COMPONENT HISTIDINE PROTEIN KINASE"/>
    <property type="match status" value="1"/>
</dbReference>
<dbReference type="Gene3D" id="1.20.120.160">
    <property type="entry name" value="HPT domain"/>
    <property type="match status" value="1"/>
</dbReference>
<dbReference type="SMART" id="SM00448">
    <property type="entry name" value="REC"/>
    <property type="match status" value="1"/>
</dbReference>
<dbReference type="SMART" id="SM00388">
    <property type="entry name" value="HisKA"/>
    <property type="match status" value="1"/>
</dbReference>
<dbReference type="Pfam" id="PF00497">
    <property type="entry name" value="SBP_bac_3"/>
    <property type="match status" value="1"/>
</dbReference>
<dbReference type="CDD" id="cd16922">
    <property type="entry name" value="HATPase_EvgS-ArcB-TorS-like"/>
    <property type="match status" value="1"/>
</dbReference>
<comment type="caution">
    <text evidence="23">The sequence shown here is derived from an EMBL/GenBank/DDBJ whole genome shotgun (WGS) entry which is preliminary data.</text>
</comment>
<evidence type="ECO:0000256" key="8">
    <source>
        <dbReference type="ARBA" id="ARBA00022692"/>
    </source>
</evidence>
<feature type="domain" description="Histidine kinase" evidence="18">
    <location>
        <begin position="671"/>
        <end position="890"/>
    </location>
</feature>
<evidence type="ECO:0000256" key="17">
    <source>
        <dbReference type="SAM" id="Phobius"/>
    </source>
</evidence>
<evidence type="ECO:0000256" key="9">
    <source>
        <dbReference type="ARBA" id="ARBA00022729"/>
    </source>
</evidence>
<dbReference type="Gene3D" id="3.30.450.20">
    <property type="entry name" value="PAS domain"/>
    <property type="match status" value="1"/>
</dbReference>
<dbReference type="PROSITE" id="PS50112">
    <property type="entry name" value="PAS"/>
    <property type="match status" value="1"/>
</dbReference>
<keyword evidence="5" id="KW-0997">Cell inner membrane</keyword>
<evidence type="ECO:0000256" key="16">
    <source>
        <dbReference type="PROSITE-ProRule" id="PRU00169"/>
    </source>
</evidence>
<keyword evidence="9" id="KW-0732">Signal</keyword>
<evidence type="ECO:0000259" key="22">
    <source>
        <dbReference type="PROSITE" id="PS50894"/>
    </source>
</evidence>
<dbReference type="PROSITE" id="PS50113">
    <property type="entry name" value="PAC"/>
    <property type="match status" value="1"/>
</dbReference>
<keyword evidence="8 17" id="KW-0812">Transmembrane</keyword>